<sequence>MAFQTVGDSSPMVGVACFRNSRLCNACSLLERKTSSSSLLSMLLLSSDSSPDVSSAALRAL</sequence>
<proteinExistence type="predicted"/>
<keyword evidence="2" id="KW-1185">Reference proteome</keyword>
<gene>
    <name evidence="1" type="ORF">Taro_051117</name>
</gene>
<reference evidence="1" key="1">
    <citation type="submission" date="2017-07" db="EMBL/GenBank/DDBJ databases">
        <title>Taro Niue Genome Assembly and Annotation.</title>
        <authorList>
            <person name="Atibalentja N."/>
            <person name="Keating K."/>
            <person name="Fields C.J."/>
        </authorList>
    </citation>
    <scope>NUCLEOTIDE SEQUENCE</scope>
    <source>
        <strain evidence="1">Niue_2</strain>
        <tissue evidence="1">Leaf</tissue>
    </source>
</reference>
<feature type="non-terminal residue" evidence="1">
    <location>
        <position position="1"/>
    </location>
</feature>
<protein>
    <submittedName>
        <fullName evidence="1">Uncharacterized protein</fullName>
    </submittedName>
</protein>
<dbReference type="EMBL" id="NMUH01007988">
    <property type="protein sequence ID" value="MQM18131.1"/>
    <property type="molecule type" value="Genomic_DNA"/>
</dbReference>
<name>A0A843XFW7_COLES</name>
<evidence type="ECO:0000313" key="1">
    <source>
        <dbReference type="EMBL" id="MQM18131.1"/>
    </source>
</evidence>
<dbReference type="Proteomes" id="UP000652761">
    <property type="component" value="Unassembled WGS sequence"/>
</dbReference>
<organism evidence="1 2">
    <name type="scientific">Colocasia esculenta</name>
    <name type="common">Wild taro</name>
    <name type="synonym">Arum esculentum</name>
    <dbReference type="NCBI Taxonomy" id="4460"/>
    <lineage>
        <taxon>Eukaryota</taxon>
        <taxon>Viridiplantae</taxon>
        <taxon>Streptophyta</taxon>
        <taxon>Embryophyta</taxon>
        <taxon>Tracheophyta</taxon>
        <taxon>Spermatophyta</taxon>
        <taxon>Magnoliopsida</taxon>
        <taxon>Liliopsida</taxon>
        <taxon>Araceae</taxon>
        <taxon>Aroideae</taxon>
        <taxon>Colocasieae</taxon>
        <taxon>Colocasia</taxon>
    </lineage>
</organism>
<evidence type="ECO:0000313" key="2">
    <source>
        <dbReference type="Proteomes" id="UP000652761"/>
    </source>
</evidence>
<comment type="caution">
    <text evidence="1">The sequence shown here is derived from an EMBL/GenBank/DDBJ whole genome shotgun (WGS) entry which is preliminary data.</text>
</comment>
<accession>A0A843XFW7</accession>
<dbReference type="AlphaFoldDB" id="A0A843XFW7"/>